<evidence type="ECO:0000256" key="8">
    <source>
        <dbReference type="ARBA" id="ARBA00045608"/>
    </source>
</evidence>
<feature type="transmembrane region" description="Helical" evidence="9">
    <location>
        <begin position="49"/>
        <end position="67"/>
    </location>
</feature>
<dbReference type="InterPro" id="IPR009582">
    <property type="entry name" value="Spc2/SPCS2"/>
</dbReference>
<evidence type="ECO:0000256" key="6">
    <source>
        <dbReference type="ARBA" id="ARBA00022989"/>
    </source>
</evidence>
<dbReference type="Proteomes" id="UP001286313">
    <property type="component" value="Unassembled WGS sequence"/>
</dbReference>
<protein>
    <recommendedName>
        <fullName evidence="3 9">Signal peptidase complex subunit 2</fullName>
    </recommendedName>
</protein>
<keyword evidence="11" id="KW-1185">Reference proteome</keyword>
<feature type="transmembrane region" description="Helical" evidence="9">
    <location>
        <begin position="79"/>
        <end position="98"/>
    </location>
</feature>
<dbReference type="PANTHER" id="PTHR13085">
    <property type="entry name" value="MICROSOMAL SIGNAL PEPTIDASE 25 KDA SUBUNIT"/>
    <property type="match status" value="1"/>
</dbReference>
<evidence type="ECO:0000256" key="5">
    <source>
        <dbReference type="ARBA" id="ARBA00022824"/>
    </source>
</evidence>
<keyword evidence="7 9" id="KW-0472">Membrane</keyword>
<dbReference type="PANTHER" id="PTHR13085:SF0">
    <property type="entry name" value="SIGNAL PEPTIDASE COMPLEX SUBUNIT 2"/>
    <property type="match status" value="1"/>
</dbReference>
<dbReference type="AlphaFoldDB" id="A0AAE1K5K0"/>
<evidence type="ECO:0000256" key="2">
    <source>
        <dbReference type="ARBA" id="ARBA00007324"/>
    </source>
</evidence>
<organism evidence="10 11">
    <name type="scientific">Petrolisthes cinctipes</name>
    <name type="common">Flat porcelain crab</name>
    <dbReference type="NCBI Taxonomy" id="88211"/>
    <lineage>
        <taxon>Eukaryota</taxon>
        <taxon>Metazoa</taxon>
        <taxon>Ecdysozoa</taxon>
        <taxon>Arthropoda</taxon>
        <taxon>Crustacea</taxon>
        <taxon>Multicrustacea</taxon>
        <taxon>Malacostraca</taxon>
        <taxon>Eumalacostraca</taxon>
        <taxon>Eucarida</taxon>
        <taxon>Decapoda</taxon>
        <taxon>Pleocyemata</taxon>
        <taxon>Anomura</taxon>
        <taxon>Galatheoidea</taxon>
        <taxon>Porcellanidae</taxon>
        <taxon>Petrolisthes</taxon>
    </lineage>
</organism>
<evidence type="ECO:0000313" key="11">
    <source>
        <dbReference type="Proteomes" id="UP001286313"/>
    </source>
</evidence>
<dbReference type="EMBL" id="JAWQEG010004007">
    <property type="protein sequence ID" value="KAK3863468.1"/>
    <property type="molecule type" value="Genomic_DNA"/>
</dbReference>
<keyword evidence="4 9" id="KW-0812">Transmembrane</keyword>
<dbReference type="GO" id="GO:0045047">
    <property type="term" value="P:protein targeting to ER"/>
    <property type="evidence" value="ECO:0007669"/>
    <property type="project" value="TreeGrafter"/>
</dbReference>
<sequence length="191" mass="21579">MSVSSAMEENPPKVNKWDGNALKNALDDAVKDVLLSHFSYIESHKLLDGRLMISSVAVGFSIFALVWDWLYPFPQSSRSVMLVCVVVYFVMMGVLTWYTTYLERGIFCTALNKDVAGIDPDQIWNASSSLKRFDNKYHLRLSQRTGGSGRPKEARTVLTVENFFDETGKLLYASVAKEVLRLHSDLDSKKN</sequence>
<evidence type="ECO:0000256" key="3">
    <source>
        <dbReference type="ARBA" id="ARBA00017057"/>
    </source>
</evidence>
<comment type="function">
    <text evidence="8 9">Component of the signal peptidase complex (SPC) which catalyzes the cleavage of N-terminal signal sequences from nascent proteins as they are translocated into the lumen of the endoplasmic reticulum. Enhances the enzymatic activity of SPC and facilitates the interactions between different components of the translocation site.</text>
</comment>
<evidence type="ECO:0000313" key="10">
    <source>
        <dbReference type="EMBL" id="KAK3863468.1"/>
    </source>
</evidence>
<evidence type="ECO:0000256" key="9">
    <source>
        <dbReference type="RuleBase" id="RU368033"/>
    </source>
</evidence>
<dbReference type="GO" id="GO:0006465">
    <property type="term" value="P:signal peptide processing"/>
    <property type="evidence" value="ECO:0007669"/>
    <property type="project" value="UniProtKB-UniRule"/>
</dbReference>
<keyword evidence="5 9" id="KW-0256">Endoplasmic reticulum</keyword>
<proteinExistence type="inferred from homology"/>
<dbReference type="Pfam" id="PF06703">
    <property type="entry name" value="SPC25"/>
    <property type="match status" value="1"/>
</dbReference>
<dbReference type="GO" id="GO:0005787">
    <property type="term" value="C:signal peptidase complex"/>
    <property type="evidence" value="ECO:0007669"/>
    <property type="project" value="UniProtKB-UniRule"/>
</dbReference>
<comment type="similarity">
    <text evidence="2 9">Belongs to the SPCS2 family.</text>
</comment>
<gene>
    <name evidence="10" type="ORF">Pcinc_030774</name>
</gene>
<evidence type="ECO:0000256" key="1">
    <source>
        <dbReference type="ARBA" id="ARBA00004477"/>
    </source>
</evidence>
<accession>A0AAE1K5K0</accession>
<name>A0AAE1K5K0_PETCI</name>
<comment type="subcellular location">
    <subcellularLocation>
        <location evidence="1 9">Endoplasmic reticulum membrane</location>
        <topology evidence="1 9">Multi-pass membrane protein</topology>
    </subcellularLocation>
</comment>
<keyword evidence="6 9" id="KW-1133">Transmembrane helix</keyword>
<evidence type="ECO:0000256" key="4">
    <source>
        <dbReference type="ARBA" id="ARBA00022692"/>
    </source>
</evidence>
<reference evidence="10" key="1">
    <citation type="submission" date="2023-10" db="EMBL/GenBank/DDBJ databases">
        <title>Genome assemblies of two species of porcelain crab, Petrolisthes cinctipes and Petrolisthes manimaculis (Anomura: Porcellanidae).</title>
        <authorList>
            <person name="Angst P."/>
        </authorList>
    </citation>
    <scope>NUCLEOTIDE SEQUENCE</scope>
    <source>
        <strain evidence="10">PB745_01</strain>
        <tissue evidence="10">Gill</tissue>
    </source>
</reference>
<dbReference type="GO" id="GO:0008233">
    <property type="term" value="F:peptidase activity"/>
    <property type="evidence" value="ECO:0007669"/>
    <property type="project" value="UniProtKB-UniRule"/>
</dbReference>
<comment type="caution">
    <text evidence="10">The sequence shown here is derived from an EMBL/GenBank/DDBJ whole genome shotgun (WGS) entry which is preliminary data.</text>
</comment>
<evidence type="ECO:0000256" key="7">
    <source>
        <dbReference type="ARBA" id="ARBA00023136"/>
    </source>
</evidence>